<dbReference type="PROSITE" id="PS00662">
    <property type="entry name" value="T2SP_E"/>
    <property type="match status" value="1"/>
</dbReference>
<dbReference type="RefSeq" id="WP_077294666.1">
    <property type="nucleotide sequence ID" value="NZ_CP019632.1"/>
</dbReference>
<name>A0ABN4X831_9HYPH</name>
<dbReference type="NCBIfam" id="TIGR02782">
    <property type="entry name" value="TrbB_P"/>
    <property type="match status" value="1"/>
</dbReference>
<dbReference type="Gene3D" id="3.30.450.90">
    <property type="match status" value="1"/>
</dbReference>
<proteinExistence type="inferred from homology"/>
<gene>
    <name evidence="3" type="ORF">B0E33_30260</name>
</gene>
<accession>A0ABN4X831</accession>
<protein>
    <submittedName>
        <fullName evidence="3">P-type conjugative transfer ATPase TrbB</fullName>
    </submittedName>
</protein>
<dbReference type="InterPro" id="IPR001482">
    <property type="entry name" value="T2SS/T4SS_dom"/>
</dbReference>
<dbReference type="Proteomes" id="UP000188174">
    <property type="component" value="Plasmid unnamed2"/>
</dbReference>
<evidence type="ECO:0000313" key="4">
    <source>
        <dbReference type="Proteomes" id="UP000188174"/>
    </source>
</evidence>
<evidence type="ECO:0000256" key="1">
    <source>
        <dbReference type="ARBA" id="ARBA00006611"/>
    </source>
</evidence>
<dbReference type="CDD" id="cd01130">
    <property type="entry name" value="VirB11-like_ATPase"/>
    <property type="match status" value="1"/>
</dbReference>
<evidence type="ECO:0000313" key="3">
    <source>
        <dbReference type="EMBL" id="AQQ08116.1"/>
    </source>
</evidence>
<dbReference type="Pfam" id="PF00437">
    <property type="entry name" value="T2SSE"/>
    <property type="match status" value="1"/>
</dbReference>
<sequence length="337" mass="36114">MVAVKGGESRRRLIAGLEDSLGKAIMSALSEHDVVEIMLNPDGQLFIERVGKGMEPSGEMTPHDAQIIMGKVAHALGTEITSDKPIISGELPIGGHRFEGLLPPVVSKPSFTIRKKASLLIPLSKYVEDGVMTDGQAAVIRDAVAGRKNILVSGGTGTGKTTLTNAIIGEMVSSAPDHRLVILEDTAEIQCAARNAVILHTSDTVDMQRLLKSTMRLRPDRIIVGEVRDGAALTLLKAWNTGHPGGIATVHSDNAYTALTRLEQLIAEVSQQPMPQVIAEAVDLIVSVERSPEKGRIVRDIVTVSGFRDGSYDVHSAVLPKFHTDVSNERQGNLHVA</sequence>
<evidence type="ECO:0000259" key="2">
    <source>
        <dbReference type="PROSITE" id="PS00662"/>
    </source>
</evidence>
<dbReference type="PANTHER" id="PTHR30486">
    <property type="entry name" value="TWITCHING MOTILITY PROTEIN PILT"/>
    <property type="match status" value="1"/>
</dbReference>
<dbReference type="InterPro" id="IPR014149">
    <property type="entry name" value="Conjug-transfer_TrbB"/>
</dbReference>
<dbReference type="InterPro" id="IPR050921">
    <property type="entry name" value="T4SS_GSP_E_ATPase"/>
</dbReference>
<dbReference type="EMBL" id="CP019632">
    <property type="protein sequence ID" value="AQQ08116.1"/>
    <property type="molecule type" value="Genomic_DNA"/>
</dbReference>
<reference evidence="3 4" key="1">
    <citation type="submission" date="2017-02" db="EMBL/GenBank/DDBJ databases">
        <authorList>
            <person name="Jeong S."/>
        </authorList>
    </citation>
    <scope>NUCLEOTIDE SEQUENCE [LARGE SCALE GENOMIC DNA]</scope>
    <source>
        <strain evidence="3 4">RMAR6-6</strain>
        <plasmid evidence="3 4">unnamed2</plasmid>
    </source>
</reference>
<dbReference type="NCBIfam" id="NF010407">
    <property type="entry name" value="PRK13833.1"/>
    <property type="match status" value="1"/>
</dbReference>
<geneLocation type="plasmid" evidence="3 4">
    <name>unnamed2</name>
</geneLocation>
<dbReference type="SUPFAM" id="SSF52540">
    <property type="entry name" value="P-loop containing nucleoside triphosphate hydrolases"/>
    <property type="match status" value="1"/>
</dbReference>
<dbReference type="PANTHER" id="PTHR30486:SF6">
    <property type="entry name" value="TYPE IV PILUS RETRACTATION ATPASE PILT"/>
    <property type="match status" value="1"/>
</dbReference>
<comment type="similarity">
    <text evidence="1">Belongs to the GSP E family.</text>
</comment>
<keyword evidence="4" id="KW-1185">Reference proteome</keyword>
<feature type="domain" description="Bacterial type II secretion system protein E" evidence="2">
    <location>
        <begin position="215"/>
        <end position="229"/>
    </location>
</feature>
<dbReference type="Gene3D" id="3.40.50.300">
    <property type="entry name" value="P-loop containing nucleotide triphosphate hydrolases"/>
    <property type="match status" value="1"/>
</dbReference>
<dbReference type="InterPro" id="IPR027417">
    <property type="entry name" value="P-loop_NTPase"/>
</dbReference>
<organism evidence="3 4">
    <name type="scientific">Roseibium algicola</name>
    <dbReference type="NCBI Taxonomy" id="2857014"/>
    <lineage>
        <taxon>Bacteria</taxon>
        <taxon>Pseudomonadati</taxon>
        <taxon>Pseudomonadota</taxon>
        <taxon>Alphaproteobacteria</taxon>
        <taxon>Hyphomicrobiales</taxon>
        <taxon>Stappiaceae</taxon>
        <taxon>Roseibium</taxon>
    </lineage>
</organism>
<keyword evidence="3" id="KW-0614">Plasmid</keyword>